<dbReference type="AlphaFoldDB" id="A0AAV3T904"/>
<name>A0AAV3T904_9EURY</name>
<evidence type="ECO:0008006" key="4">
    <source>
        <dbReference type="Google" id="ProtNLM"/>
    </source>
</evidence>
<feature type="compositionally biased region" description="Basic and acidic residues" evidence="1">
    <location>
        <begin position="34"/>
        <end position="49"/>
    </location>
</feature>
<dbReference type="RefSeq" id="WP_343773216.1">
    <property type="nucleotide sequence ID" value="NZ_BAAADV010000001.1"/>
</dbReference>
<dbReference type="EMBL" id="BAAADV010000001">
    <property type="protein sequence ID" value="GAA0669249.1"/>
    <property type="molecule type" value="Genomic_DNA"/>
</dbReference>
<protein>
    <recommendedName>
        <fullName evidence="4">DUF1059 domain-containing protein</fullName>
    </recommendedName>
</protein>
<gene>
    <name evidence="2" type="ORF">GCM10009020_13980</name>
</gene>
<accession>A0AAV3T904</accession>
<evidence type="ECO:0000256" key="1">
    <source>
        <dbReference type="SAM" id="MobiDB-lite"/>
    </source>
</evidence>
<feature type="region of interest" description="Disordered" evidence="1">
    <location>
        <begin position="32"/>
        <end position="55"/>
    </location>
</feature>
<proteinExistence type="predicted"/>
<keyword evidence="3" id="KW-1185">Reference proteome</keyword>
<comment type="caution">
    <text evidence="2">The sequence shown here is derived from an EMBL/GenBank/DDBJ whole genome shotgun (WGS) entry which is preliminary data.</text>
</comment>
<evidence type="ECO:0000313" key="3">
    <source>
        <dbReference type="Proteomes" id="UP001500420"/>
    </source>
</evidence>
<evidence type="ECO:0000313" key="2">
    <source>
        <dbReference type="EMBL" id="GAA0669249.1"/>
    </source>
</evidence>
<sequence length="55" mass="6307">MPEQFQCPEDGCGFVARTDEYDEAIARARRHLEQRHDEDVDESDLKEHVASVSST</sequence>
<reference evidence="2 3" key="1">
    <citation type="journal article" date="2019" name="Int. J. Syst. Evol. Microbiol.">
        <title>The Global Catalogue of Microorganisms (GCM) 10K type strain sequencing project: providing services to taxonomists for standard genome sequencing and annotation.</title>
        <authorList>
            <consortium name="The Broad Institute Genomics Platform"/>
            <consortium name="The Broad Institute Genome Sequencing Center for Infectious Disease"/>
            <person name="Wu L."/>
            <person name="Ma J."/>
        </authorList>
    </citation>
    <scope>NUCLEOTIDE SEQUENCE [LARGE SCALE GENOMIC DNA]</scope>
    <source>
        <strain evidence="2 3">JCM 16328</strain>
    </source>
</reference>
<organism evidence="2 3">
    <name type="scientific">Natronoarchaeum mannanilyticum</name>
    <dbReference type="NCBI Taxonomy" id="926360"/>
    <lineage>
        <taxon>Archaea</taxon>
        <taxon>Methanobacteriati</taxon>
        <taxon>Methanobacteriota</taxon>
        <taxon>Stenosarchaea group</taxon>
        <taxon>Halobacteria</taxon>
        <taxon>Halobacteriales</taxon>
        <taxon>Natronoarchaeaceae</taxon>
    </lineage>
</organism>
<dbReference type="Proteomes" id="UP001500420">
    <property type="component" value="Unassembled WGS sequence"/>
</dbReference>